<dbReference type="EMBL" id="CAJHNH020008435">
    <property type="protein sequence ID" value="CAG5135594.1"/>
    <property type="molecule type" value="Genomic_DNA"/>
</dbReference>
<sequence length="426" mass="47571">MQITVATLSDQLFTIQVSEDLELENMKVLCEMETRIPAQEMAVVWNGRPLLIDKMTLKQYGIRDGEVVLVQHLQAQNSSSGEYTSVFITCQSKNIEISGLGQTLQQDDAVFIRDMFMRDPHQLAMLQQMNPSLADAMLSGDLDKFRRVLQEQRQIRLQQDQDKMALMHADPFDPNAQHLIEEAIRLRNVDSNMATAIEFAPESFGQVHMLYIDCKVNGYPVKAFVDSGAQMTIMSQSCAERCHIMRLVDRRWTGLAQGVGTQTIIGRVHLCQIQIGTAFLQSSFCILESQPMDMLLGLDMLKRHQCVIDLKKNLLQIGTSGTVTPFLAETDLPDTARLDQSAREEQELADVLSRSAQATKSKNTGKPSTSRVASTPSSQGQYSEEVVARLMSNGFSRHVVVEELRRCKGNADQALASLLSKSFGLP</sequence>
<dbReference type="Gene3D" id="1.10.8.10">
    <property type="entry name" value="DNA helicase RuvA subunit, C-terminal domain"/>
    <property type="match status" value="1"/>
</dbReference>
<dbReference type="PROSITE" id="PS50030">
    <property type="entry name" value="UBA"/>
    <property type="match status" value="1"/>
</dbReference>
<organism evidence="12 13">
    <name type="scientific">Candidula unifasciata</name>
    <dbReference type="NCBI Taxonomy" id="100452"/>
    <lineage>
        <taxon>Eukaryota</taxon>
        <taxon>Metazoa</taxon>
        <taxon>Spiralia</taxon>
        <taxon>Lophotrochozoa</taxon>
        <taxon>Mollusca</taxon>
        <taxon>Gastropoda</taxon>
        <taxon>Heterobranchia</taxon>
        <taxon>Euthyneura</taxon>
        <taxon>Panpulmonata</taxon>
        <taxon>Eupulmonata</taxon>
        <taxon>Stylommatophora</taxon>
        <taxon>Helicina</taxon>
        <taxon>Helicoidea</taxon>
        <taxon>Geomitridae</taxon>
        <taxon>Candidula</taxon>
    </lineage>
</organism>
<evidence type="ECO:0000313" key="12">
    <source>
        <dbReference type="EMBL" id="CAG5135594.1"/>
    </source>
</evidence>
<dbReference type="CDD" id="cd01796">
    <property type="entry name" value="Ubl_Ddi1_like"/>
    <property type="match status" value="1"/>
</dbReference>
<dbReference type="Proteomes" id="UP000678393">
    <property type="component" value="Unassembled WGS sequence"/>
</dbReference>
<keyword evidence="6" id="KW-0064">Aspartyl protease</keyword>
<dbReference type="GO" id="GO:0004190">
    <property type="term" value="F:aspartic-type endopeptidase activity"/>
    <property type="evidence" value="ECO:0007669"/>
    <property type="project" value="UniProtKB-KW"/>
</dbReference>
<keyword evidence="13" id="KW-1185">Reference proteome</keyword>
<feature type="compositionally biased region" description="Polar residues" evidence="9">
    <location>
        <begin position="354"/>
        <end position="380"/>
    </location>
</feature>
<evidence type="ECO:0000256" key="5">
    <source>
        <dbReference type="ARBA" id="ARBA00022670"/>
    </source>
</evidence>
<dbReference type="InterPro" id="IPR033882">
    <property type="entry name" value="DDI1_N"/>
</dbReference>
<dbReference type="Gene3D" id="2.40.70.10">
    <property type="entry name" value="Acid Proteases"/>
    <property type="match status" value="1"/>
</dbReference>
<evidence type="ECO:0000256" key="2">
    <source>
        <dbReference type="ARBA" id="ARBA00009136"/>
    </source>
</evidence>
<keyword evidence="7" id="KW-0378">Hydrolase</keyword>
<evidence type="ECO:0000256" key="9">
    <source>
        <dbReference type="SAM" id="MobiDB-lite"/>
    </source>
</evidence>
<evidence type="ECO:0000256" key="7">
    <source>
        <dbReference type="ARBA" id="ARBA00022801"/>
    </source>
</evidence>
<dbReference type="SUPFAM" id="SSF46934">
    <property type="entry name" value="UBA-like"/>
    <property type="match status" value="1"/>
</dbReference>
<dbReference type="FunFam" id="2.40.70.10:FF:000005">
    <property type="entry name" value="DNA damage inducible 1 homolog 2"/>
    <property type="match status" value="1"/>
</dbReference>
<dbReference type="InterPro" id="IPR021109">
    <property type="entry name" value="Peptidase_aspartic_dom_sf"/>
</dbReference>
<evidence type="ECO:0000256" key="3">
    <source>
        <dbReference type="ARBA" id="ARBA00022448"/>
    </source>
</evidence>
<dbReference type="Pfam" id="PF09668">
    <property type="entry name" value="Asp_protease"/>
    <property type="match status" value="1"/>
</dbReference>
<dbReference type="InterPro" id="IPR029071">
    <property type="entry name" value="Ubiquitin-like_domsf"/>
</dbReference>
<dbReference type="Pfam" id="PF00627">
    <property type="entry name" value="UBA"/>
    <property type="match status" value="1"/>
</dbReference>
<dbReference type="PANTHER" id="PTHR15397">
    <property type="entry name" value="SODIUM-GLUCOSE COTRANSPORTER REGULATORY PROTEIN -RELATED"/>
    <property type="match status" value="1"/>
</dbReference>
<dbReference type="InterPro" id="IPR019103">
    <property type="entry name" value="Peptidase_aspartic_DDI1-type"/>
</dbReference>
<reference evidence="12" key="1">
    <citation type="submission" date="2021-04" db="EMBL/GenBank/DDBJ databases">
        <authorList>
            <consortium name="Molecular Ecology Group"/>
        </authorList>
    </citation>
    <scope>NUCLEOTIDE SEQUENCE</scope>
</reference>
<evidence type="ECO:0000256" key="1">
    <source>
        <dbReference type="ARBA" id="ARBA00004496"/>
    </source>
</evidence>
<dbReference type="Pfam" id="PF00240">
    <property type="entry name" value="ubiquitin"/>
    <property type="match status" value="1"/>
</dbReference>
<keyword evidence="5" id="KW-0645">Protease</keyword>
<keyword evidence="8" id="KW-0653">Protein transport</keyword>
<dbReference type="Gene3D" id="3.10.20.90">
    <property type="entry name" value="Phosphatidylinositol 3-kinase Catalytic Subunit, Chain A, domain 1"/>
    <property type="match status" value="1"/>
</dbReference>
<dbReference type="InterPro" id="IPR057273">
    <property type="entry name" value="Ddi1/2_HDD"/>
</dbReference>
<dbReference type="PROSITE" id="PS50053">
    <property type="entry name" value="UBIQUITIN_2"/>
    <property type="match status" value="1"/>
</dbReference>
<dbReference type="PANTHER" id="PTHR15397:SF3">
    <property type="entry name" value="DNA DAMAGE INDUCIBLE 1 HOMOLOG 2"/>
    <property type="match status" value="1"/>
</dbReference>
<dbReference type="InterPro" id="IPR000626">
    <property type="entry name" value="Ubiquitin-like_dom"/>
</dbReference>
<feature type="domain" description="Ubiquitin-like" evidence="11">
    <location>
        <begin position="1"/>
        <end position="70"/>
    </location>
</feature>
<dbReference type="SUPFAM" id="SSF50630">
    <property type="entry name" value="Acid proteases"/>
    <property type="match status" value="1"/>
</dbReference>
<feature type="domain" description="UBA" evidence="10">
    <location>
        <begin position="381"/>
        <end position="421"/>
    </location>
</feature>
<evidence type="ECO:0000256" key="6">
    <source>
        <dbReference type="ARBA" id="ARBA00022750"/>
    </source>
</evidence>
<dbReference type="InterPro" id="IPR015940">
    <property type="entry name" value="UBA"/>
</dbReference>
<dbReference type="CDD" id="cd05479">
    <property type="entry name" value="RP_DDI"/>
    <property type="match status" value="1"/>
</dbReference>
<comment type="subcellular location">
    <subcellularLocation>
        <location evidence="1">Cytoplasm</location>
    </subcellularLocation>
</comment>
<evidence type="ECO:0000313" key="13">
    <source>
        <dbReference type="Proteomes" id="UP000678393"/>
    </source>
</evidence>
<proteinExistence type="inferred from homology"/>
<evidence type="ECO:0000256" key="8">
    <source>
        <dbReference type="ARBA" id="ARBA00022927"/>
    </source>
</evidence>
<dbReference type="InterPro" id="IPR009060">
    <property type="entry name" value="UBA-like_sf"/>
</dbReference>
<dbReference type="Pfam" id="PF24669">
    <property type="entry name" value="Ddi2_HDD"/>
    <property type="match status" value="1"/>
</dbReference>
<keyword evidence="3" id="KW-0813">Transport</keyword>
<comment type="similarity">
    <text evidence="2">Belongs to the DDI1 family.</text>
</comment>
<dbReference type="GO" id="GO:0015031">
    <property type="term" value="P:protein transport"/>
    <property type="evidence" value="ECO:0007669"/>
    <property type="project" value="UniProtKB-KW"/>
</dbReference>
<dbReference type="SUPFAM" id="SSF54236">
    <property type="entry name" value="Ubiquitin-like"/>
    <property type="match status" value="1"/>
</dbReference>
<evidence type="ECO:0000259" key="10">
    <source>
        <dbReference type="PROSITE" id="PS50030"/>
    </source>
</evidence>
<comment type="caution">
    <text evidence="12">The sequence shown here is derived from an EMBL/GenBank/DDBJ whole genome shotgun (WGS) entry which is preliminary data.</text>
</comment>
<evidence type="ECO:0000259" key="11">
    <source>
        <dbReference type="PROSITE" id="PS50053"/>
    </source>
</evidence>
<evidence type="ECO:0000256" key="4">
    <source>
        <dbReference type="ARBA" id="ARBA00022490"/>
    </source>
</evidence>
<dbReference type="GO" id="GO:0006508">
    <property type="term" value="P:proteolysis"/>
    <property type="evidence" value="ECO:0007669"/>
    <property type="project" value="UniProtKB-KW"/>
</dbReference>
<protein>
    <submittedName>
        <fullName evidence="12">Uncharacterized protein</fullName>
    </submittedName>
</protein>
<dbReference type="SMART" id="SM00165">
    <property type="entry name" value="UBA"/>
    <property type="match status" value="1"/>
</dbReference>
<dbReference type="GO" id="GO:0005737">
    <property type="term" value="C:cytoplasm"/>
    <property type="evidence" value="ECO:0007669"/>
    <property type="project" value="UniProtKB-SubCell"/>
</dbReference>
<gene>
    <name evidence="12" type="ORF">CUNI_LOCUS21152</name>
</gene>
<dbReference type="AlphaFoldDB" id="A0A8S4A2Q8"/>
<keyword evidence="4" id="KW-0963">Cytoplasm</keyword>
<dbReference type="OrthoDB" id="1047367at2759"/>
<name>A0A8S4A2Q8_9EUPU</name>
<feature type="region of interest" description="Disordered" evidence="9">
    <location>
        <begin position="349"/>
        <end position="380"/>
    </location>
</feature>
<accession>A0A8S4A2Q8</accession>